<dbReference type="Pfam" id="PF00072">
    <property type="entry name" value="Response_reg"/>
    <property type="match status" value="1"/>
</dbReference>
<protein>
    <submittedName>
        <fullName evidence="4">Response regulator receiver protein</fullName>
    </submittedName>
</protein>
<dbReference type="AlphaFoldDB" id="B4D947"/>
<comment type="caution">
    <text evidence="4">The sequence shown here is derived from an EMBL/GenBank/DDBJ whole genome shotgun (WGS) entry which is preliminary data.</text>
</comment>
<proteinExistence type="predicted"/>
<sequence length="161" mass="18337">MKRLAAAKSLIRIPRLVAGCVRSLRPKSRRAVVEKKSARKKRILLVDDESALTHICKLMLERTDDFVVEEENLGMRALSTARKFRPDVIFLDIRLPDKDGHAIAAELHSDPELRDVPIVFWSGTIRHRQEIIANAHGCWPTLPKPFSHDELTELAANPSYR</sequence>
<dbReference type="SUPFAM" id="SSF52172">
    <property type="entry name" value="CheY-like"/>
    <property type="match status" value="1"/>
</dbReference>
<evidence type="ECO:0000313" key="4">
    <source>
        <dbReference type="EMBL" id="EDY17092.1"/>
    </source>
</evidence>
<evidence type="ECO:0000256" key="1">
    <source>
        <dbReference type="ARBA" id="ARBA00022553"/>
    </source>
</evidence>
<evidence type="ECO:0000256" key="2">
    <source>
        <dbReference type="PROSITE-ProRule" id="PRU00169"/>
    </source>
</evidence>
<dbReference type="Proteomes" id="UP000005824">
    <property type="component" value="Unassembled WGS sequence"/>
</dbReference>
<dbReference type="RefSeq" id="WP_006982758.1">
    <property type="nucleotide sequence ID" value="NZ_ABVL01000024.1"/>
</dbReference>
<dbReference type="SMART" id="SM00448">
    <property type="entry name" value="REC"/>
    <property type="match status" value="1"/>
</dbReference>
<evidence type="ECO:0000259" key="3">
    <source>
        <dbReference type="PROSITE" id="PS50110"/>
    </source>
</evidence>
<feature type="domain" description="Response regulatory" evidence="3">
    <location>
        <begin position="42"/>
        <end position="159"/>
    </location>
</feature>
<dbReference type="InterPro" id="IPR011006">
    <property type="entry name" value="CheY-like_superfamily"/>
</dbReference>
<keyword evidence="5" id="KW-1185">Reference proteome</keyword>
<reference evidence="4 5" key="1">
    <citation type="journal article" date="2011" name="J. Bacteriol.">
        <title>Genome sequence of Chthoniobacter flavus Ellin428, an aerobic heterotrophic soil bacterium.</title>
        <authorList>
            <person name="Kant R."/>
            <person name="van Passel M.W."/>
            <person name="Palva A."/>
            <person name="Lucas S."/>
            <person name="Lapidus A."/>
            <person name="Glavina Del Rio T."/>
            <person name="Dalin E."/>
            <person name="Tice H."/>
            <person name="Bruce D."/>
            <person name="Goodwin L."/>
            <person name="Pitluck S."/>
            <person name="Larimer F.W."/>
            <person name="Land M.L."/>
            <person name="Hauser L."/>
            <person name="Sangwan P."/>
            <person name="de Vos W.M."/>
            <person name="Janssen P.H."/>
            <person name="Smidt H."/>
        </authorList>
    </citation>
    <scope>NUCLEOTIDE SEQUENCE [LARGE SCALE GENOMIC DNA]</scope>
    <source>
        <strain evidence="4 5">Ellin428</strain>
    </source>
</reference>
<dbReference type="InterPro" id="IPR050595">
    <property type="entry name" value="Bact_response_regulator"/>
</dbReference>
<dbReference type="InParanoid" id="B4D947"/>
<dbReference type="InterPro" id="IPR001789">
    <property type="entry name" value="Sig_transdc_resp-reg_receiver"/>
</dbReference>
<evidence type="ECO:0000313" key="5">
    <source>
        <dbReference type="Proteomes" id="UP000005824"/>
    </source>
</evidence>
<dbReference type="eggNOG" id="COG0745">
    <property type="taxonomic scope" value="Bacteria"/>
</dbReference>
<dbReference type="Gene3D" id="3.40.50.2300">
    <property type="match status" value="1"/>
</dbReference>
<feature type="modified residue" description="4-aspartylphosphate" evidence="2">
    <location>
        <position position="92"/>
    </location>
</feature>
<dbReference type="PROSITE" id="PS50110">
    <property type="entry name" value="RESPONSE_REGULATORY"/>
    <property type="match status" value="1"/>
</dbReference>
<dbReference type="PANTHER" id="PTHR44591:SF3">
    <property type="entry name" value="RESPONSE REGULATORY DOMAIN-CONTAINING PROTEIN"/>
    <property type="match status" value="1"/>
</dbReference>
<name>B4D947_9BACT</name>
<dbReference type="GO" id="GO:0000160">
    <property type="term" value="P:phosphorelay signal transduction system"/>
    <property type="evidence" value="ECO:0007669"/>
    <property type="project" value="InterPro"/>
</dbReference>
<dbReference type="PANTHER" id="PTHR44591">
    <property type="entry name" value="STRESS RESPONSE REGULATOR PROTEIN 1"/>
    <property type="match status" value="1"/>
</dbReference>
<gene>
    <name evidence="4" type="ORF">CfE428DRAFT_5437</name>
</gene>
<keyword evidence="1 2" id="KW-0597">Phosphoprotein</keyword>
<dbReference type="STRING" id="497964.CfE428DRAFT_5437"/>
<organism evidence="4 5">
    <name type="scientific">Chthoniobacter flavus Ellin428</name>
    <dbReference type="NCBI Taxonomy" id="497964"/>
    <lineage>
        <taxon>Bacteria</taxon>
        <taxon>Pseudomonadati</taxon>
        <taxon>Verrucomicrobiota</taxon>
        <taxon>Spartobacteria</taxon>
        <taxon>Chthoniobacterales</taxon>
        <taxon>Chthoniobacteraceae</taxon>
        <taxon>Chthoniobacter</taxon>
    </lineage>
</organism>
<dbReference type="EMBL" id="ABVL01000024">
    <property type="protein sequence ID" value="EDY17092.1"/>
    <property type="molecule type" value="Genomic_DNA"/>
</dbReference>
<accession>B4D947</accession>